<dbReference type="Proteomes" id="UP000265540">
    <property type="component" value="Unassembled WGS sequence"/>
</dbReference>
<protein>
    <recommendedName>
        <fullName evidence="4">Mannosyl-glycoprotein endo-beta-N-acetylglucosamidase-like domain-containing protein</fullName>
    </recommendedName>
</protein>
<keyword evidence="1" id="KW-1133">Transmembrane helix</keyword>
<evidence type="ECO:0000313" key="3">
    <source>
        <dbReference type="Proteomes" id="UP000265540"/>
    </source>
</evidence>
<dbReference type="EMBL" id="QZJF01000012">
    <property type="protein sequence ID" value="RJR27362.1"/>
    <property type="molecule type" value="Genomic_DNA"/>
</dbReference>
<evidence type="ECO:0000256" key="1">
    <source>
        <dbReference type="SAM" id="Phobius"/>
    </source>
</evidence>
<dbReference type="AlphaFoldDB" id="A0A3A4ZE20"/>
<proteinExistence type="predicted"/>
<reference evidence="2 3" key="1">
    <citation type="journal article" date="2017" name="ISME J.">
        <title>Energy and carbon metabolisms in a deep terrestrial subsurface fluid microbial community.</title>
        <authorList>
            <person name="Momper L."/>
            <person name="Jungbluth S.P."/>
            <person name="Lee M.D."/>
            <person name="Amend J.P."/>
        </authorList>
    </citation>
    <scope>NUCLEOTIDE SEQUENCE [LARGE SCALE GENOMIC DNA]</scope>
    <source>
        <strain evidence="2">SURF_46</strain>
    </source>
</reference>
<feature type="transmembrane region" description="Helical" evidence="1">
    <location>
        <begin position="60"/>
        <end position="80"/>
    </location>
</feature>
<keyword evidence="1" id="KW-0812">Transmembrane</keyword>
<organism evidence="2 3">
    <name type="scientific">candidate division WWE3 bacterium</name>
    <dbReference type="NCBI Taxonomy" id="2053526"/>
    <lineage>
        <taxon>Bacteria</taxon>
        <taxon>Katanobacteria</taxon>
    </lineage>
</organism>
<keyword evidence="1" id="KW-0472">Membrane</keyword>
<gene>
    <name evidence="2" type="ORF">C4561_02300</name>
</gene>
<evidence type="ECO:0008006" key="4">
    <source>
        <dbReference type="Google" id="ProtNLM"/>
    </source>
</evidence>
<name>A0A3A4ZE20_UNCKA</name>
<sequence length="250" mass="28881">MPTRDEITTLFDTEEKDINSNLVKKLTALRFNSKKIRSFVAKKYLEAKADFQKGTFAYKWVITSLVLFSITSVVTIIYPVKISPKLNHKYSIYASRPLTFGNSEYEIYSKDSRSQKINEIFKEFNCPLEGLGEIFVYEADKNHIPWWITAAIAFQESSCGKMTPEPEGIESYNAWGWGVYGENVQSFDNWVRGVETVSEYLRERFYSKNIKDPCDIMKVYTPPSKGSWCEGVNYFGDMIQNYKTPVSNDL</sequence>
<comment type="caution">
    <text evidence="2">The sequence shown here is derived from an EMBL/GenBank/DDBJ whole genome shotgun (WGS) entry which is preliminary data.</text>
</comment>
<accession>A0A3A4ZE20</accession>
<evidence type="ECO:0000313" key="2">
    <source>
        <dbReference type="EMBL" id="RJR27362.1"/>
    </source>
</evidence>